<sequence length="90" mass="10034">MQTSSSPTIEIYTTPTCPDCRQLKAWFDQLGIPFEEHDLARPGVAEQAKARTGVRVAPITVVGTKVYYGTHDTQRARLRQDWPGLFGSGR</sequence>
<comment type="caution">
    <text evidence="2">The sequence shown here is derived from an EMBL/GenBank/DDBJ whole genome shotgun (WGS) entry which is preliminary data.</text>
</comment>
<organism evidence="2 3">
    <name type="scientific">Devosia subaequoris</name>
    <dbReference type="NCBI Taxonomy" id="395930"/>
    <lineage>
        <taxon>Bacteria</taxon>
        <taxon>Pseudomonadati</taxon>
        <taxon>Pseudomonadota</taxon>
        <taxon>Alphaproteobacteria</taxon>
        <taxon>Hyphomicrobiales</taxon>
        <taxon>Devosiaceae</taxon>
        <taxon>Devosia</taxon>
    </lineage>
</organism>
<name>A0A7W6IQT3_9HYPH</name>
<protein>
    <submittedName>
        <fullName evidence="2">Glutaredoxin</fullName>
    </submittedName>
</protein>
<dbReference type="InterPro" id="IPR036249">
    <property type="entry name" value="Thioredoxin-like_sf"/>
</dbReference>
<feature type="domain" description="Glutaredoxin" evidence="1">
    <location>
        <begin position="9"/>
        <end position="65"/>
    </location>
</feature>
<dbReference type="Pfam" id="PF00462">
    <property type="entry name" value="Glutaredoxin"/>
    <property type="match status" value="1"/>
</dbReference>
<gene>
    <name evidence="2" type="ORF">GGR20_003754</name>
</gene>
<dbReference type="RefSeq" id="WP_183312810.1">
    <property type="nucleotide sequence ID" value="NZ_JACIEW010000025.1"/>
</dbReference>
<dbReference type="EMBL" id="JACIEW010000025">
    <property type="protein sequence ID" value="MBB4054078.1"/>
    <property type="molecule type" value="Genomic_DNA"/>
</dbReference>
<dbReference type="Gene3D" id="3.40.30.10">
    <property type="entry name" value="Glutaredoxin"/>
    <property type="match status" value="1"/>
</dbReference>
<dbReference type="Proteomes" id="UP000547011">
    <property type="component" value="Unassembled WGS sequence"/>
</dbReference>
<evidence type="ECO:0000259" key="1">
    <source>
        <dbReference type="Pfam" id="PF00462"/>
    </source>
</evidence>
<dbReference type="CDD" id="cd02976">
    <property type="entry name" value="NrdH"/>
    <property type="match status" value="1"/>
</dbReference>
<dbReference type="PROSITE" id="PS51354">
    <property type="entry name" value="GLUTAREDOXIN_2"/>
    <property type="match status" value="1"/>
</dbReference>
<keyword evidence="3" id="KW-1185">Reference proteome</keyword>
<reference evidence="2 3" key="1">
    <citation type="submission" date="2020-08" db="EMBL/GenBank/DDBJ databases">
        <title>Genomic Encyclopedia of Type Strains, Phase IV (KMG-IV): sequencing the most valuable type-strain genomes for metagenomic binning, comparative biology and taxonomic classification.</title>
        <authorList>
            <person name="Goeker M."/>
        </authorList>
    </citation>
    <scope>NUCLEOTIDE SEQUENCE [LARGE SCALE GENOMIC DNA]</scope>
    <source>
        <strain evidence="2 3">DSM 23447</strain>
    </source>
</reference>
<dbReference type="SUPFAM" id="SSF52833">
    <property type="entry name" value="Thioredoxin-like"/>
    <property type="match status" value="1"/>
</dbReference>
<dbReference type="AlphaFoldDB" id="A0A7W6IQT3"/>
<evidence type="ECO:0000313" key="3">
    <source>
        <dbReference type="Proteomes" id="UP000547011"/>
    </source>
</evidence>
<accession>A0A7W6IQT3</accession>
<dbReference type="InterPro" id="IPR002109">
    <property type="entry name" value="Glutaredoxin"/>
</dbReference>
<evidence type="ECO:0000313" key="2">
    <source>
        <dbReference type="EMBL" id="MBB4054078.1"/>
    </source>
</evidence>
<proteinExistence type="predicted"/>